<dbReference type="Gene3D" id="1.25.40.590">
    <property type="entry name" value="Type IV / VI secretion system, DotU"/>
    <property type="match status" value="1"/>
</dbReference>
<dbReference type="Pfam" id="PF09850">
    <property type="entry name" value="DotU"/>
    <property type="match status" value="1"/>
</dbReference>
<keyword evidence="2" id="KW-0812">Transmembrane</keyword>
<dbReference type="Pfam" id="PF00691">
    <property type="entry name" value="OmpA"/>
    <property type="match status" value="1"/>
</dbReference>
<gene>
    <name evidence="5" type="ORF">EV699_12428</name>
</gene>
<dbReference type="InterPro" id="IPR017732">
    <property type="entry name" value="T4/T6SS_DotU"/>
</dbReference>
<evidence type="ECO:0000256" key="2">
    <source>
        <dbReference type="SAM" id="Phobius"/>
    </source>
</evidence>
<keyword evidence="2" id="KW-1133">Transmembrane helix</keyword>
<keyword evidence="2" id="KW-0472">Membrane</keyword>
<accession>A0A4R2KUL0</accession>
<proteinExistence type="predicted"/>
<feature type="transmembrane region" description="Helical" evidence="2">
    <location>
        <begin position="246"/>
        <end position="266"/>
    </location>
</feature>
<keyword evidence="6" id="KW-1185">Reference proteome</keyword>
<evidence type="ECO:0000313" key="5">
    <source>
        <dbReference type="EMBL" id="TCO78111.1"/>
    </source>
</evidence>
<evidence type="ECO:0000259" key="4">
    <source>
        <dbReference type="Pfam" id="PF09850"/>
    </source>
</evidence>
<feature type="region of interest" description="Disordered" evidence="1">
    <location>
        <begin position="433"/>
        <end position="458"/>
    </location>
</feature>
<feature type="domain" description="Type IV / VI secretion system DotU" evidence="4">
    <location>
        <begin position="66"/>
        <end position="267"/>
    </location>
</feature>
<dbReference type="InterPro" id="IPR017733">
    <property type="entry name" value="OmpA-like_dom_proteobacteria"/>
</dbReference>
<dbReference type="OrthoDB" id="345640at2"/>
<dbReference type="NCBIfam" id="TIGR03350">
    <property type="entry name" value="type_VI_ompA"/>
    <property type="match status" value="1"/>
</dbReference>
<feature type="domain" description="OmpA-like" evidence="3">
    <location>
        <begin position="360"/>
        <end position="458"/>
    </location>
</feature>
<dbReference type="Gene3D" id="3.30.1330.60">
    <property type="entry name" value="OmpA-like domain"/>
    <property type="match status" value="1"/>
</dbReference>
<dbReference type="RefSeq" id="WP_132545273.1">
    <property type="nucleotide sequence ID" value="NZ_SLWY01000024.1"/>
</dbReference>
<dbReference type="InterPro" id="IPR038522">
    <property type="entry name" value="T4/T6SS_DotU_sf"/>
</dbReference>
<evidence type="ECO:0000259" key="3">
    <source>
        <dbReference type="Pfam" id="PF00691"/>
    </source>
</evidence>
<dbReference type="EMBL" id="SLWY01000024">
    <property type="protein sequence ID" value="TCO78111.1"/>
    <property type="molecule type" value="Genomic_DNA"/>
</dbReference>
<sequence>MVDPNDPFAGPGGDAGDRTVVKPRPGGRAGGTGQMPSFNVPGPAPAAPQRAAAEPVELPGGGGINPLERAAAPLLALVHRLRHSLSHPDPVGLRTQIAAEIRAFEGRAREGGATPEQVFAARYVLCTLLDEVAMATPWGATSGWSTQSLLVAFHNEAWGGEKVFLLLEKLLQDPRNNLDMLELIYVALALGFEGRYHVLPNGRSQLDELRERLFRTLRTVRGDFERELAVRWRPAPVQRNPLTQYVPLWALGAFAGAVLLGLFLYLRGDINAQAEPVFTNIHALGENLGALVTRPAAPPALAAPAVAAATPAPSPLAAATKPLAAAPRLATFLAEEIRQGLVTVDDRADRSVVTIRGDGLFASGSATVKDNYRPLLSRIAQELKKVPGDVLITGHTDNRPIATLRFPSNWKLSQERAQSVLLQLSAETGQAERFTAEGRADTEPVAPNDSNDNRAKNRRVEITLFAPGTR</sequence>
<dbReference type="NCBIfam" id="NF038228">
    <property type="entry name" value="IcmH_DotU_IVB"/>
    <property type="match status" value="1"/>
</dbReference>
<dbReference type="PANTHER" id="PTHR38033">
    <property type="entry name" value="MEMBRANE PROTEIN-RELATED"/>
    <property type="match status" value="1"/>
</dbReference>
<dbReference type="SUPFAM" id="SSF103088">
    <property type="entry name" value="OmpA-like"/>
    <property type="match status" value="1"/>
</dbReference>
<dbReference type="NCBIfam" id="TIGR03349">
    <property type="entry name" value="IV_VI_DotU"/>
    <property type="match status" value="1"/>
</dbReference>
<protein>
    <submittedName>
        <fullName evidence="5">Type VI secretion system protein ImpK</fullName>
    </submittedName>
</protein>
<organism evidence="5 6">
    <name type="scientific">Plasticicumulans lactativorans</name>
    <dbReference type="NCBI Taxonomy" id="1133106"/>
    <lineage>
        <taxon>Bacteria</taxon>
        <taxon>Pseudomonadati</taxon>
        <taxon>Pseudomonadota</taxon>
        <taxon>Gammaproteobacteria</taxon>
        <taxon>Candidatus Competibacteraceae</taxon>
        <taxon>Plasticicumulans</taxon>
    </lineage>
</organism>
<dbReference type="CDD" id="cd07185">
    <property type="entry name" value="OmpA_C-like"/>
    <property type="match status" value="1"/>
</dbReference>
<dbReference type="Proteomes" id="UP000295765">
    <property type="component" value="Unassembled WGS sequence"/>
</dbReference>
<dbReference type="InterPro" id="IPR006665">
    <property type="entry name" value="OmpA-like"/>
</dbReference>
<name>A0A4R2KUL0_9GAMM</name>
<feature type="region of interest" description="Disordered" evidence="1">
    <location>
        <begin position="1"/>
        <end position="60"/>
    </location>
</feature>
<comment type="caution">
    <text evidence="5">The sequence shown here is derived from an EMBL/GenBank/DDBJ whole genome shotgun (WGS) entry which is preliminary data.</text>
</comment>
<evidence type="ECO:0000256" key="1">
    <source>
        <dbReference type="SAM" id="MobiDB-lite"/>
    </source>
</evidence>
<dbReference type="AlphaFoldDB" id="A0A4R2KUL0"/>
<reference evidence="5 6" key="1">
    <citation type="submission" date="2019-03" db="EMBL/GenBank/DDBJ databases">
        <title>Genomic Encyclopedia of Type Strains, Phase IV (KMG-IV): sequencing the most valuable type-strain genomes for metagenomic binning, comparative biology and taxonomic classification.</title>
        <authorList>
            <person name="Goeker M."/>
        </authorList>
    </citation>
    <scope>NUCLEOTIDE SEQUENCE [LARGE SCALE GENOMIC DNA]</scope>
    <source>
        <strain evidence="5 6">DSM 25287</strain>
    </source>
</reference>
<dbReference type="NCBIfam" id="NF005444">
    <property type="entry name" value="PRK07033.1"/>
    <property type="match status" value="1"/>
</dbReference>
<evidence type="ECO:0000313" key="6">
    <source>
        <dbReference type="Proteomes" id="UP000295765"/>
    </source>
</evidence>
<dbReference type="PANTHER" id="PTHR38033:SF1">
    <property type="entry name" value="DOTU FAMILY TYPE IV_VI SECRETION SYSTEM PROTEIN"/>
    <property type="match status" value="1"/>
</dbReference>
<dbReference type="InterPro" id="IPR036737">
    <property type="entry name" value="OmpA-like_sf"/>
</dbReference>